<keyword evidence="3" id="KW-0808">Transferase</keyword>
<name>A0A6I3KZC7_9NOCA</name>
<feature type="domain" description="N-acetyltransferase" evidence="2">
    <location>
        <begin position="49"/>
        <end position="180"/>
    </location>
</feature>
<comment type="caution">
    <text evidence="3">The sequence shown here is derived from an EMBL/GenBank/DDBJ whole genome shotgun (WGS) entry which is preliminary data.</text>
</comment>
<evidence type="ECO:0000259" key="2">
    <source>
        <dbReference type="PROSITE" id="PS51186"/>
    </source>
</evidence>
<gene>
    <name evidence="3" type="ORF">GLP40_09045</name>
</gene>
<dbReference type="InterPro" id="IPR016181">
    <property type="entry name" value="Acyl_CoA_acyltransferase"/>
</dbReference>
<reference evidence="3 4" key="1">
    <citation type="submission" date="2019-11" db="EMBL/GenBank/DDBJ databases">
        <title>Nocardia sp. nov. CT2-14 isolated from soil.</title>
        <authorList>
            <person name="Kanchanasin P."/>
            <person name="Tanasupawat S."/>
            <person name="Yuki M."/>
            <person name="Kudo T."/>
        </authorList>
    </citation>
    <scope>NUCLEOTIDE SEQUENCE [LARGE SCALE GENOMIC DNA]</scope>
    <source>
        <strain evidence="3 4">CT2-14</strain>
    </source>
</reference>
<evidence type="ECO:0000256" key="1">
    <source>
        <dbReference type="SAM" id="MobiDB-lite"/>
    </source>
</evidence>
<proteinExistence type="predicted"/>
<dbReference type="PROSITE" id="PS51186">
    <property type="entry name" value="GNAT"/>
    <property type="match status" value="1"/>
</dbReference>
<keyword evidence="4" id="KW-1185">Reference proteome</keyword>
<dbReference type="Pfam" id="PF13302">
    <property type="entry name" value="Acetyltransf_3"/>
    <property type="match status" value="1"/>
</dbReference>
<protein>
    <submittedName>
        <fullName evidence="3">GNAT family N-acetyltransferase</fullName>
    </submittedName>
</protein>
<dbReference type="SUPFAM" id="SSF55729">
    <property type="entry name" value="Acyl-CoA N-acyltransferases (Nat)"/>
    <property type="match status" value="1"/>
</dbReference>
<dbReference type="PANTHER" id="PTHR43792">
    <property type="entry name" value="GNAT FAMILY, PUTATIVE (AFU_ORTHOLOGUE AFUA_3G00765)-RELATED-RELATED"/>
    <property type="match status" value="1"/>
</dbReference>
<dbReference type="PANTHER" id="PTHR43792:SF1">
    <property type="entry name" value="N-ACETYLTRANSFERASE DOMAIN-CONTAINING PROTEIN"/>
    <property type="match status" value="1"/>
</dbReference>
<evidence type="ECO:0000313" key="3">
    <source>
        <dbReference type="EMBL" id="MTE12919.1"/>
    </source>
</evidence>
<dbReference type="EMBL" id="WMBB01000004">
    <property type="protein sequence ID" value="MTE12919.1"/>
    <property type="molecule type" value="Genomic_DNA"/>
</dbReference>
<feature type="region of interest" description="Disordered" evidence="1">
    <location>
        <begin position="1"/>
        <end position="24"/>
    </location>
</feature>
<dbReference type="AlphaFoldDB" id="A0A6I3KZC7"/>
<evidence type="ECO:0000313" key="4">
    <source>
        <dbReference type="Proteomes" id="UP000432464"/>
    </source>
</evidence>
<organism evidence="3 4">
    <name type="scientific">Nocardia aurantiaca</name>
    <dbReference type="NCBI Taxonomy" id="2675850"/>
    <lineage>
        <taxon>Bacteria</taxon>
        <taxon>Bacillati</taxon>
        <taxon>Actinomycetota</taxon>
        <taxon>Actinomycetes</taxon>
        <taxon>Mycobacteriales</taxon>
        <taxon>Nocardiaceae</taxon>
        <taxon>Nocardia</taxon>
    </lineage>
</organism>
<dbReference type="InterPro" id="IPR051531">
    <property type="entry name" value="N-acetyltransferase"/>
</dbReference>
<dbReference type="Gene3D" id="3.40.630.30">
    <property type="match status" value="1"/>
</dbReference>
<accession>A0A6I3KZC7</accession>
<dbReference type="InterPro" id="IPR000182">
    <property type="entry name" value="GNAT_dom"/>
</dbReference>
<dbReference type="Proteomes" id="UP000432464">
    <property type="component" value="Unassembled WGS sequence"/>
</dbReference>
<sequence>MGPPITGYGTAGEGPTARECRGPRDGHFQHWARVTMTGRRDCGGNREFASFCSTTLSAEQVTEIITKSEKDFAAANFGFWGLRETGADGLLLGTAGLRRLGDGPELEAVYSVDPHHRGRGLAREAVVTSAFEVLGLDRVLAEIDEGNTASIAVVERLGMRPFETVPGALGPMIHYSLTNPDQVTEIEEIE</sequence>
<dbReference type="GO" id="GO:0016747">
    <property type="term" value="F:acyltransferase activity, transferring groups other than amino-acyl groups"/>
    <property type="evidence" value="ECO:0007669"/>
    <property type="project" value="InterPro"/>
</dbReference>